<evidence type="ECO:0000313" key="3">
    <source>
        <dbReference type="Proteomes" id="UP000799302"/>
    </source>
</evidence>
<keyword evidence="3" id="KW-1185">Reference proteome</keyword>
<protein>
    <submittedName>
        <fullName evidence="2">Uncharacterized protein</fullName>
    </submittedName>
</protein>
<keyword evidence="1" id="KW-1133">Transmembrane helix</keyword>
<evidence type="ECO:0000256" key="1">
    <source>
        <dbReference type="SAM" id="Phobius"/>
    </source>
</evidence>
<feature type="transmembrane region" description="Helical" evidence="1">
    <location>
        <begin position="253"/>
        <end position="272"/>
    </location>
</feature>
<reference evidence="2" key="1">
    <citation type="journal article" date="2020" name="Stud. Mycol.">
        <title>101 Dothideomycetes genomes: a test case for predicting lifestyles and emergence of pathogens.</title>
        <authorList>
            <person name="Haridas S."/>
            <person name="Albert R."/>
            <person name="Binder M."/>
            <person name="Bloem J."/>
            <person name="Labutti K."/>
            <person name="Salamov A."/>
            <person name="Andreopoulos B."/>
            <person name="Baker S."/>
            <person name="Barry K."/>
            <person name="Bills G."/>
            <person name="Bluhm B."/>
            <person name="Cannon C."/>
            <person name="Castanera R."/>
            <person name="Culley D."/>
            <person name="Daum C."/>
            <person name="Ezra D."/>
            <person name="Gonzalez J."/>
            <person name="Henrissat B."/>
            <person name="Kuo A."/>
            <person name="Liang C."/>
            <person name="Lipzen A."/>
            <person name="Lutzoni F."/>
            <person name="Magnuson J."/>
            <person name="Mondo S."/>
            <person name="Nolan M."/>
            <person name="Ohm R."/>
            <person name="Pangilinan J."/>
            <person name="Park H.-J."/>
            <person name="Ramirez L."/>
            <person name="Alfaro M."/>
            <person name="Sun H."/>
            <person name="Tritt A."/>
            <person name="Yoshinaga Y."/>
            <person name="Zwiers L.-H."/>
            <person name="Turgeon B."/>
            <person name="Goodwin S."/>
            <person name="Spatafora J."/>
            <person name="Crous P."/>
            <person name="Grigoriev I."/>
        </authorList>
    </citation>
    <scope>NUCLEOTIDE SEQUENCE</scope>
    <source>
        <strain evidence="2">CBS 115976</strain>
    </source>
</reference>
<name>A0A6A6UK94_9PEZI</name>
<dbReference type="AlphaFoldDB" id="A0A6A6UK94"/>
<keyword evidence="1" id="KW-0812">Transmembrane</keyword>
<evidence type="ECO:0000313" key="2">
    <source>
        <dbReference type="EMBL" id="KAF2671304.1"/>
    </source>
</evidence>
<keyword evidence="1" id="KW-0472">Membrane</keyword>
<gene>
    <name evidence="2" type="ORF">BT63DRAFT_453704</name>
</gene>
<accession>A0A6A6UK94</accession>
<dbReference type="EMBL" id="MU004233">
    <property type="protein sequence ID" value="KAF2671304.1"/>
    <property type="molecule type" value="Genomic_DNA"/>
</dbReference>
<dbReference type="Proteomes" id="UP000799302">
    <property type="component" value="Unassembled WGS sequence"/>
</dbReference>
<feature type="transmembrane region" description="Helical" evidence="1">
    <location>
        <begin position="20"/>
        <end position="43"/>
    </location>
</feature>
<organism evidence="2 3">
    <name type="scientific">Microthyrium microscopicum</name>
    <dbReference type="NCBI Taxonomy" id="703497"/>
    <lineage>
        <taxon>Eukaryota</taxon>
        <taxon>Fungi</taxon>
        <taxon>Dikarya</taxon>
        <taxon>Ascomycota</taxon>
        <taxon>Pezizomycotina</taxon>
        <taxon>Dothideomycetes</taxon>
        <taxon>Dothideomycetes incertae sedis</taxon>
        <taxon>Microthyriales</taxon>
        <taxon>Microthyriaceae</taxon>
        <taxon>Microthyrium</taxon>
    </lineage>
</organism>
<proteinExistence type="predicted"/>
<sequence>MGFQLLNNPTHEQVDIKASTLRILTILVIGSGVIGVIGILLVTGQVVQAQPRRNRHDSEIPKLTGKIPKQILKHQGTFGTLEFHIKSFDGAIEKVARVDCQEGTGLRVLINHNQNAHEGSRDMHGLFQALDEKACSTETGQGTSARNPFGEPDANDYCRAGWSLISFLVDERAAQMEFGCVQGKKGTTYFDKWLSGDCHGVLLAVRHLPYSLNKNESSGAPLHTGQWVNRSQSLKVVQQRVNSSIRRRDALSLLYLSGSSFIGNTCPAGLVLSPKG</sequence>